<dbReference type="Proteomes" id="UP001451782">
    <property type="component" value="Chromosome"/>
</dbReference>
<dbReference type="KEGG" id="yag:AABB28_01760"/>
<keyword evidence="2" id="KW-1185">Reference proteome</keyword>
<dbReference type="EMBL" id="CP151762">
    <property type="protein sequence ID" value="WZU64065.1"/>
    <property type="molecule type" value="Genomic_DNA"/>
</dbReference>
<protein>
    <submittedName>
        <fullName evidence="1">Uncharacterized protein</fullName>
    </submittedName>
</protein>
<accession>A0AAN0NHC8</accession>
<sequence length="259" mass="28922">MKSKHDNPFDLLAELELNAGDANDMFASTDVFTDLRFDEEELEIDDSYQISVSVVRATLQLELWGSDIVPGTRLNDHAKGSMTRRRTIRQQLHRSGGAEGGVGIDARRPIPAAEAKVKVQGQVSRDQCDEYEEVWTEERVIAKSGKRWLIEEPNGRQTQQNLIGTYINNQRLCKIEAKERANSVEVVGRITIRRGDIIATPDGNPVQKTWRALHHKQKFLAAVLAKAIVEGTNQTSTEDQTGRITLAKSTLTEAEDDAS</sequence>
<dbReference type="RefSeq" id="WP_342070433.1">
    <property type="nucleotide sequence ID" value="NZ_CP151762.1"/>
</dbReference>
<name>A0AAN0NHC8_9RHOB</name>
<evidence type="ECO:0000313" key="1">
    <source>
        <dbReference type="EMBL" id="WZU64065.1"/>
    </source>
</evidence>
<gene>
    <name evidence="1" type="ORF">AABB28_01760</name>
</gene>
<organism evidence="1 2">
    <name type="scientific">Yoonia algicola</name>
    <dbReference type="NCBI Taxonomy" id="3137368"/>
    <lineage>
        <taxon>Bacteria</taxon>
        <taxon>Pseudomonadati</taxon>
        <taxon>Pseudomonadota</taxon>
        <taxon>Alphaproteobacteria</taxon>
        <taxon>Rhodobacterales</taxon>
        <taxon>Paracoccaceae</taxon>
        <taxon>Yoonia</taxon>
    </lineage>
</organism>
<evidence type="ECO:0000313" key="2">
    <source>
        <dbReference type="Proteomes" id="UP001451782"/>
    </source>
</evidence>
<reference evidence="1 2" key="1">
    <citation type="submission" date="2024-04" db="EMBL/GenBank/DDBJ databases">
        <title>Phylogenomic analyses of a clade within the roseobacter group suggest taxonomic reassignments of species of the genera Aestuariivita, Citreicella, Loktanella, Nautella, Pelagibaca, Ruegeria, Thalassobius, Thiobacimonas and Tropicibacter, and the proposal o.</title>
        <authorList>
            <person name="Jeon C.O."/>
        </authorList>
    </citation>
    <scope>NUCLEOTIDE SEQUENCE [LARGE SCALE GENOMIC DNA]</scope>
    <source>
        <strain evidence="1 2">G8-12</strain>
    </source>
</reference>
<proteinExistence type="predicted"/>
<dbReference type="AlphaFoldDB" id="A0AAN0NHC8"/>